<accession>A0A5J6JJ74</accession>
<feature type="region of interest" description="Disordered" evidence="1">
    <location>
        <begin position="47"/>
        <end position="71"/>
    </location>
</feature>
<dbReference type="EMBL" id="CP023692">
    <property type="protein sequence ID" value="QEV49792.1"/>
    <property type="molecule type" value="Genomic_DNA"/>
</dbReference>
<reference evidence="2 3" key="1">
    <citation type="submission" date="2017-09" db="EMBL/GenBank/DDBJ databases">
        <authorList>
            <person name="Lee N."/>
            <person name="Cho B.-K."/>
        </authorList>
    </citation>
    <scope>NUCLEOTIDE SEQUENCE [LARGE SCALE GENOMIC DNA]</scope>
    <source>
        <strain evidence="2 3">ATCC 27476</strain>
    </source>
</reference>
<gene>
    <name evidence="2" type="ORF">CP980_12025</name>
</gene>
<keyword evidence="3" id="KW-1185">Reference proteome</keyword>
<sequence length="71" mass="7134">MRTTTGGIGREPGMLIRIRVVRVVSVFGPSVSGVDGFEVTGFSSEAVAAPGPGGTGKDGFRPVPYGGVPEG</sequence>
<evidence type="ECO:0000313" key="3">
    <source>
        <dbReference type="Proteomes" id="UP000325563"/>
    </source>
</evidence>
<proteinExistence type="predicted"/>
<dbReference type="KEGG" id="svn:CP980_12025"/>
<evidence type="ECO:0000256" key="1">
    <source>
        <dbReference type="SAM" id="MobiDB-lite"/>
    </source>
</evidence>
<dbReference type="Proteomes" id="UP000325563">
    <property type="component" value="Chromosome"/>
</dbReference>
<organism evidence="2 3">
    <name type="scientific">Streptomyces vinaceus</name>
    <dbReference type="NCBI Taxonomy" id="1960"/>
    <lineage>
        <taxon>Bacteria</taxon>
        <taxon>Bacillati</taxon>
        <taxon>Actinomycetota</taxon>
        <taxon>Actinomycetes</taxon>
        <taxon>Kitasatosporales</taxon>
        <taxon>Streptomycetaceae</taxon>
        <taxon>Streptomyces</taxon>
    </lineage>
</organism>
<name>A0A5J6JJ74_STRVI</name>
<evidence type="ECO:0000313" key="2">
    <source>
        <dbReference type="EMBL" id="QEV49792.1"/>
    </source>
</evidence>
<dbReference type="AlphaFoldDB" id="A0A5J6JJ74"/>
<protein>
    <submittedName>
        <fullName evidence="2">Uncharacterized protein</fullName>
    </submittedName>
</protein>